<comment type="subcellular location">
    <subcellularLocation>
        <location evidence="1">Cell membrane</location>
        <topology evidence="1">Multi-pass membrane protein</topology>
    </subcellularLocation>
</comment>
<proteinExistence type="predicted"/>
<sequence>MTPPRDRLRRRISRAVREATRRVGVPRLVAAVVVVAAAVAVFVVSSTVFAYHSSNHDEGVYLLQAALLLEGQLELRAGELAGAFRPWFFAEDGGRLYPKYTPVPAALFAVSMALFGEPRVTLAAVAAANAGLTYLLAATVFDRRVGAVAAALFSASPLALVTTSAFLPYAPTTALNLLFAVAYLRGVRDGSAAAAGVAGLAIGTAFFARPYTAVLFAAPFVAHALYSVARSVSADGIALAGPVRRQGLTALVGLGFVGVTLAYNVRMTGSAVLFPYEAFAPADGPGFGPREILGHSVVYTPELALTATGYALRYLATRWFVAGPIGTTAALAGLALVARRWIDGRDDGDAFERRAGLALAGLLVSVTAGNVAFWGNYNVLATMSDPTDGLVSQFGPFYHFDLLVPLSVFAAVAVVAGWDRGVPAVRSSIERRGSRRVARAAVALLVLSALVGASVAAAAAISAPLDRNAAHTDKYATAYEPVEAADLEDAVVFVPTPYGDWQNHPFQYLRNDGGLDGSVVYALDRDPGGDFAVLDAYPDRTHYRFAYRGEWTPNPDRHVTPTLETLELRRGTALAGETVVGVPPRVARATVRLESETGASSEYAVSDPGGSIAVPWSIDRDAARLTAADDAVRVGGTDTVVLTVTLVQPDGGTLTYRQETTVRTDLEGVEAVWPPERSVCPLVTACGNEGTYLPDRPDAHRDGVSFETRLGPQA</sequence>
<feature type="transmembrane region" description="Helical" evidence="9">
    <location>
        <begin position="28"/>
        <end position="51"/>
    </location>
</feature>
<evidence type="ECO:0000256" key="6">
    <source>
        <dbReference type="ARBA" id="ARBA00022989"/>
    </source>
</evidence>
<evidence type="ECO:0000256" key="2">
    <source>
        <dbReference type="ARBA" id="ARBA00022475"/>
    </source>
</evidence>
<keyword evidence="2" id="KW-1003">Cell membrane</keyword>
<keyword evidence="3" id="KW-0328">Glycosyltransferase</keyword>
<keyword evidence="6 9" id="KW-1133">Transmembrane helix</keyword>
<reference evidence="12 13" key="1">
    <citation type="journal article" date="2013" name="Genome Announc.">
        <title>Genome of the haloarchaeon Natronomonas moolapensis, a neutrophilic member of a previously haloalkaliphilic genus.</title>
        <authorList>
            <person name="Dyall-Smith M.L."/>
            <person name="Pfeiffer F."/>
            <person name="Oberwinkler T."/>
            <person name="Klee K."/>
            <person name="Rampp M."/>
            <person name="Palm P."/>
            <person name="Gross K."/>
            <person name="Schuster S.C."/>
            <person name="Oesterhelt D."/>
        </authorList>
    </citation>
    <scope>NUCLEOTIDE SEQUENCE [LARGE SCALE GENOMIC DNA]</scope>
    <source>
        <strain evidence="13">DSM 18674 / JCM 14361 / 8.8.11</strain>
    </source>
</reference>
<evidence type="ECO:0000256" key="9">
    <source>
        <dbReference type="SAM" id="Phobius"/>
    </source>
</evidence>
<feature type="transmembrane region" description="Helical" evidence="9">
    <location>
        <begin position="319"/>
        <end position="337"/>
    </location>
</feature>
<dbReference type="eggNOG" id="arCOG04615">
    <property type="taxonomic scope" value="Archaea"/>
</dbReference>
<dbReference type="KEGG" id="nmo:Nmlp_3545"/>
<evidence type="ECO:0000256" key="7">
    <source>
        <dbReference type="ARBA" id="ARBA00023136"/>
    </source>
</evidence>
<organism evidence="12 13">
    <name type="scientific">Natronomonas moolapensis (strain DSM 18674 / CECT 7526 / JCM 14361 / 8.8.11)</name>
    <dbReference type="NCBI Taxonomy" id="268739"/>
    <lineage>
        <taxon>Archaea</taxon>
        <taxon>Methanobacteriati</taxon>
        <taxon>Methanobacteriota</taxon>
        <taxon>Stenosarchaea group</taxon>
        <taxon>Halobacteria</taxon>
        <taxon>Halobacteriales</taxon>
        <taxon>Natronomonadaceae</taxon>
        <taxon>Natronomonas</taxon>
    </lineage>
</organism>
<evidence type="ECO:0000259" key="11">
    <source>
        <dbReference type="Pfam" id="PF25230"/>
    </source>
</evidence>
<evidence type="ECO:0000259" key="10">
    <source>
        <dbReference type="Pfam" id="PF13231"/>
    </source>
</evidence>
<keyword evidence="5 9" id="KW-0812">Transmembrane</keyword>
<dbReference type="AlphaFoldDB" id="M1XTA6"/>
<keyword evidence="7 9" id="KW-0472">Membrane</keyword>
<dbReference type="InterPro" id="IPR038731">
    <property type="entry name" value="RgtA/B/C-like"/>
</dbReference>
<evidence type="ECO:0000256" key="3">
    <source>
        <dbReference type="ARBA" id="ARBA00022676"/>
    </source>
</evidence>
<dbReference type="InterPro" id="IPR057168">
    <property type="entry name" value="DUF7846"/>
</dbReference>
<feature type="transmembrane region" description="Helical" evidence="9">
    <location>
        <begin position="357"/>
        <end position="377"/>
    </location>
</feature>
<evidence type="ECO:0000256" key="1">
    <source>
        <dbReference type="ARBA" id="ARBA00004651"/>
    </source>
</evidence>
<dbReference type="GO" id="GO:0005886">
    <property type="term" value="C:plasma membrane"/>
    <property type="evidence" value="ECO:0007669"/>
    <property type="project" value="UniProtKB-SubCell"/>
</dbReference>
<dbReference type="GO" id="GO:0008610">
    <property type="term" value="P:lipid biosynthetic process"/>
    <property type="evidence" value="ECO:0007669"/>
    <property type="project" value="UniProtKB-ARBA"/>
</dbReference>
<feature type="transmembrane region" description="Helical" evidence="9">
    <location>
        <begin position="148"/>
        <end position="170"/>
    </location>
</feature>
<keyword evidence="13" id="KW-1185">Reference proteome</keyword>
<feature type="compositionally biased region" description="Basic and acidic residues" evidence="8">
    <location>
        <begin position="695"/>
        <end position="704"/>
    </location>
</feature>
<evidence type="ECO:0000256" key="4">
    <source>
        <dbReference type="ARBA" id="ARBA00022679"/>
    </source>
</evidence>
<dbReference type="Proteomes" id="UP000011867">
    <property type="component" value="Chromosome"/>
</dbReference>
<protein>
    <submittedName>
        <fullName evidence="12">Uncharacterized protein</fullName>
    </submittedName>
</protein>
<keyword evidence="4" id="KW-0808">Transferase</keyword>
<dbReference type="Pfam" id="PF25230">
    <property type="entry name" value="DUF7846"/>
    <property type="match status" value="1"/>
</dbReference>
<feature type="transmembrane region" description="Helical" evidence="9">
    <location>
        <begin position="437"/>
        <end position="461"/>
    </location>
</feature>
<dbReference type="EMBL" id="HF582854">
    <property type="protein sequence ID" value="CCQ37669.1"/>
    <property type="molecule type" value="Genomic_DNA"/>
</dbReference>
<feature type="domain" description="Glycosyltransferase RgtA/B/C/D-like" evidence="10">
    <location>
        <begin position="101"/>
        <end position="231"/>
    </location>
</feature>
<name>M1XTA6_NATM8</name>
<evidence type="ECO:0000256" key="8">
    <source>
        <dbReference type="SAM" id="MobiDB-lite"/>
    </source>
</evidence>
<dbReference type="InterPro" id="IPR050297">
    <property type="entry name" value="LipidA_mod_glycosyltrf_83"/>
</dbReference>
<dbReference type="GO" id="GO:0016763">
    <property type="term" value="F:pentosyltransferase activity"/>
    <property type="evidence" value="ECO:0007669"/>
    <property type="project" value="TreeGrafter"/>
</dbReference>
<dbReference type="PANTHER" id="PTHR33908:SF11">
    <property type="entry name" value="MEMBRANE PROTEIN"/>
    <property type="match status" value="1"/>
</dbReference>
<feature type="domain" description="DUF7846" evidence="11">
    <location>
        <begin position="490"/>
        <end position="659"/>
    </location>
</feature>
<dbReference type="STRING" id="268739.Nmlp_3545"/>
<feature type="transmembrane region" description="Helical" evidence="9">
    <location>
        <begin position="120"/>
        <end position="141"/>
    </location>
</feature>
<gene>
    <name evidence="12" type="ordered locus">Nmlp_3545</name>
</gene>
<dbReference type="Pfam" id="PF13231">
    <property type="entry name" value="PMT_2"/>
    <property type="match status" value="1"/>
</dbReference>
<dbReference type="HOGENOM" id="CLU_018666_0_0_2"/>
<feature type="region of interest" description="Disordered" evidence="8">
    <location>
        <begin position="693"/>
        <end position="714"/>
    </location>
</feature>
<evidence type="ECO:0000313" key="13">
    <source>
        <dbReference type="Proteomes" id="UP000011867"/>
    </source>
</evidence>
<dbReference type="PANTHER" id="PTHR33908">
    <property type="entry name" value="MANNOSYLTRANSFERASE YKCB-RELATED"/>
    <property type="match status" value="1"/>
</dbReference>
<feature type="transmembrane region" description="Helical" evidence="9">
    <location>
        <begin position="247"/>
        <end position="265"/>
    </location>
</feature>
<evidence type="ECO:0000313" key="12">
    <source>
        <dbReference type="EMBL" id="CCQ37669.1"/>
    </source>
</evidence>
<evidence type="ECO:0000256" key="5">
    <source>
        <dbReference type="ARBA" id="ARBA00022692"/>
    </source>
</evidence>
<feature type="transmembrane region" description="Helical" evidence="9">
    <location>
        <begin position="397"/>
        <end position="416"/>
    </location>
</feature>
<accession>M1XTA6</accession>